<dbReference type="EMBL" id="REGN01006472">
    <property type="protein sequence ID" value="RNA09390.1"/>
    <property type="molecule type" value="Genomic_DNA"/>
</dbReference>
<gene>
    <name evidence="1" type="ORF">BpHYR1_003564</name>
</gene>
<reference evidence="1 2" key="1">
    <citation type="journal article" date="2018" name="Sci. Rep.">
        <title>Genomic signatures of local adaptation to the degree of environmental predictability in rotifers.</title>
        <authorList>
            <person name="Franch-Gras L."/>
            <person name="Hahn C."/>
            <person name="Garcia-Roger E.M."/>
            <person name="Carmona M.J."/>
            <person name="Serra M."/>
            <person name="Gomez A."/>
        </authorList>
    </citation>
    <scope>NUCLEOTIDE SEQUENCE [LARGE SCALE GENOMIC DNA]</scope>
    <source>
        <strain evidence="1">HYR1</strain>
    </source>
</reference>
<dbReference type="AlphaFoldDB" id="A0A3M7QDD9"/>
<keyword evidence="2" id="KW-1185">Reference proteome</keyword>
<dbReference type="Proteomes" id="UP000276133">
    <property type="component" value="Unassembled WGS sequence"/>
</dbReference>
<proteinExistence type="predicted"/>
<sequence>MENFDDSSNSSSGSSNSKWLTLIENVGEEDASEYINIAIPKSKAYQTNHNLNCRNVVMNNVQLNIMYYYAKKPIFLMKLIITDYITIHTNITYKFSQNINMLYLTNHPFGENEREFTHIKRRGRPTKSNAVFIININDAFLINLKANVVNLDEFVLKEQTLKEHRSSLYSLYTPPNCFES</sequence>
<evidence type="ECO:0000313" key="1">
    <source>
        <dbReference type="EMBL" id="RNA09390.1"/>
    </source>
</evidence>
<organism evidence="1 2">
    <name type="scientific">Brachionus plicatilis</name>
    <name type="common">Marine rotifer</name>
    <name type="synonym">Brachionus muelleri</name>
    <dbReference type="NCBI Taxonomy" id="10195"/>
    <lineage>
        <taxon>Eukaryota</taxon>
        <taxon>Metazoa</taxon>
        <taxon>Spiralia</taxon>
        <taxon>Gnathifera</taxon>
        <taxon>Rotifera</taxon>
        <taxon>Eurotatoria</taxon>
        <taxon>Monogononta</taxon>
        <taxon>Pseudotrocha</taxon>
        <taxon>Ploima</taxon>
        <taxon>Brachionidae</taxon>
        <taxon>Brachionus</taxon>
    </lineage>
</organism>
<evidence type="ECO:0000313" key="2">
    <source>
        <dbReference type="Proteomes" id="UP000276133"/>
    </source>
</evidence>
<protein>
    <submittedName>
        <fullName evidence="1">Uncharacterized protein</fullName>
    </submittedName>
</protein>
<comment type="caution">
    <text evidence="1">The sequence shown here is derived from an EMBL/GenBank/DDBJ whole genome shotgun (WGS) entry which is preliminary data.</text>
</comment>
<accession>A0A3M7QDD9</accession>
<name>A0A3M7QDD9_BRAPC</name>